<dbReference type="AlphaFoldDB" id="A0A542Y537"/>
<feature type="region of interest" description="Disordered" evidence="1">
    <location>
        <begin position="1"/>
        <end position="23"/>
    </location>
</feature>
<dbReference type="Proteomes" id="UP000319094">
    <property type="component" value="Unassembled WGS sequence"/>
</dbReference>
<accession>A0A542Y537</accession>
<protein>
    <submittedName>
        <fullName evidence="3">Uncharacterized protein</fullName>
    </submittedName>
</protein>
<evidence type="ECO:0000256" key="2">
    <source>
        <dbReference type="SAM" id="Phobius"/>
    </source>
</evidence>
<reference evidence="3 4" key="1">
    <citation type="submission" date="2019-06" db="EMBL/GenBank/DDBJ databases">
        <title>Sequencing the genomes of 1000 actinobacteria strains.</title>
        <authorList>
            <person name="Klenk H.-P."/>
        </authorList>
    </citation>
    <scope>NUCLEOTIDE SEQUENCE [LARGE SCALE GENOMIC DNA]</scope>
    <source>
        <strain evidence="3 4">DSM 8803</strain>
    </source>
</reference>
<keyword evidence="2" id="KW-0472">Membrane</keyword>
<dbReference type="STRING" id="55969.SD72_00175"/>
<dbReference type="RefSeq" id="WP_141886525.1">
    <property type="nucleotide sequence ID" value="NZ_BAAAUY010000012.1"/>
</dbReference>
<evidence type="ECO:0000256" key="1">
    <source>
        <dbReference type="SAM" id="MobiDB-lite"/>
    </source>
</evidence>
<gene>
    <name evidence="3" type="ORF">FB468_1184</name>
</gene>
<name>A0A542Y537_9MICO</name>
<keyword evidence="2" id="KW-1133">Transmembrane helix</keyword>
<keyword evidence="2" id="KW-0812">Transmembrane</keyword>
<organism evidence="3 4">
    <name type="scientific">Leucobacter komagatae</name>
    <dbReference type="NCBI Taxonomy" id="55969"/>
    <lineage>
        <taxon>Bacteria</taxon>
        <taxon>Bacillati</taxon>
        <taxon>Actinomycetota</taxon>
        <taxon>Actinomycetes</taxon>
        <taxon>Micrococcales</taxon>
        <taxon>Microbacteriaceae</taxon>
        <taxon>Leucobacter</taxon>
    </lineage>
</organism>
<dbReference type="OrthoDB" id="4991288at2"/>
<comment type="caution">
    <text evidence="3">The sequence shown here is derived from an EMBL/GenBank/DDBJ whole genome shotgun (WGS) entry which is preliminary data.</text>
</comment>
<sequence length="84" mass="9038">MSLGESAPEKPAPESLFEPSATPRMPASDVALIILAMVLVFGGFYVMGLAFSIHEWAIWLFGGGIVVDAIGFWIAFGLIPNRNK</sequence>
<feature type="transmembrane region" description="Helical" evidence="2">
    <location>
        <begin position="30"/>
        <end position="51"/>
    </location>
</feature>
<proteinExistence type="predicted"/>
<evidence type="ECO:0000313" key="4">
    <source>
        <dbReference type="Proteomes" id="UP000319094"/>
    </source>
</evidence>
<keyword evidence="4" id="KW-1185">Reference proteome</keyword>
<evidence type="ECO:0000313" key="3">
    <source>
        <dbReference type="EMBL" id="TQL43169.1"/>
    </source>
</evidence>
<feature type="transmembrane region" description="Helical" evidence="2">
    <location>
        <begin position="57"/>
        <end position="79"/>
    </location>
</feature>
<dbReference type="EMBL" id="VFON01000001">
    <property type="protein sequence ID" value="TQL43169.1"/>
    <property type="molecule type" value="Genomic_DNA"/>
</dbReference>